<evidence type="ECO:0000256" key="1">
    <source>
        <dbReference type="SAM" id="MobiDB-lite"/>
    </source>
</evidence>
<protein>
    <submittedName>
        <fullName evidence="2">Uncharacterized protein</fullName>
    </submittedName>
</protein>
<accession>A0ABC8JZH5</accession>
<evidence type="ECO:0000313" key="2">
    <source>
        <dbReference type="EMBL" id="CAH8349051.1"/>
    </source>
</evidence>
<organism evidence="2 3">
    <name type="scientific">Eruca vesicaria subsp. sativa</name>
    <name type="common">Garden rocket</name>
    <name type="synonym">Eruca sativa</name>
    <dbReference type="NCBI Taxonomy" id="29727"/>
    <lineage>
        <taxon>Eukaryota</taxon>
        <taxon>Viridiplantae</taxon>
        <taxon>Streptophyta</taxon>
        <taxon>Embryophyta</taxon>
        <taxon>Tracheophyta</taxon>
        <taxon>Spermatophyta</taxon>
        <taxon>Magnoliopsida</taxon>
        <taxon>eudicotyledons</taxon>
        <taxon>Gunneridae</taxon>
        <taxon>Pentapetalae</taxon>
        <taxon>rosids</taxon>
        <taxon>malvids</taxon>
        <taxon>Brassicales</taxon>
        <taxon>Brassicaceae</taxon>
        <taxon>Brassiceae</taxon>
        <taxon>Eruca</taxon>
    </lineage>
</organism>
<keyword evidence="3" id="KW-1185">Reference proteome</keyword>
<sequence length="96" mass="11055">MSQTTKSKPLPPRVEFQRGDSGGSRRVHQHVAVDDWMRRVPSSEMLNTQQLLEMACRLPYDHLVRCLWEFICLCIPDSYDTLSTSDDDEVGSYACF</sequence>
<reference evidence="2 3" key="1">
    <citation type="submission" date="2022-03" db="EMBL/GenBank/DDBJ databases">
        <authorList>
            <person name="Macdonald S."/>
            <person name="Ahmed S."/>
            <person name="Newling K."/>
        </authorList>
    </citation>
    <scope>NUCLEOTIDE SEQUENCE [LARGE SCALE GENOMIC DNA]</scope>
</reference>
<comment type="caution">
    <text evidence="2">The sequence shown here is derived from an EMBL/GenBank/DDBJ whole genome shotgun (WGS) entry which is preliminary data.</text>
</comment>
<evidence type="ECO:0000313" key="3">
    <source>
        <dbReference type="Proteomes" id="UP001642260"/>
    </source>
</evidence>
<name>A0ABC8JZH5_ERUVS</name>
<gene>
    <name evidence="2" type="ORF">ERUC_LOCUS17559</name>
</gene>
<dbReference type="EMBL" id="CAKOAT010162044">
    <property type="protein sequence ID" value="CAH8349051.1"/>
    <property type="molecule type" value="Genomic_DNA"/>
</dbReference>
<proteinExistence type="predicted"/>
<dbReference type="Proteomes" id="UP001642260">
    <property type="component" value="Unassembled WGS sequence"/>
</dbReference>
<feature type="region of interest" description="Disordered" evidence="1">
    <location>
        <begin position="1"/>
        <end position="27"/>
    </location>
</feature>
<dbReference type="AlphaFoldDB" id="A0ABC8JZH5"/>